<proteinExistence type="predicted"/>
<dbReference type="Proteomes" id="UP000886520">
    <property type="component" value="Chromosome 4"/>
</dbReference>
<keyword evidence="4" id="KW-1185">Reference proteome</keyword>
<dbReference type="InterPro" id="IPR035897">
    <property type="entry name" value="Toll_tir_struct_dom_sf"/>
</dbReference>
<name>A0A9D4ZPT5_ADICA</name>
<protein>
    <recommendedName>
        <fullName evidence="2">TIR domain-containing protein</fullName>
    </recommendedName>
</protein>
<gene>
    <name evidence="3" type="ORF">GOP47_0003848</name>
</gene>
<comment type="caution">
    <text evidence="3">The sequence shown here is derived from an EMBL/GenBank/DDBJ whole genome shotgun (WGS) entry which is preliminary data.</text>
</comment>
<dbReference type="PROSITE" id="PS50104">
    <property type="entry name" value="TIR"/>
    <property type="match status" value="1"/>
</dbReference>
<evidence type="ECO:0000256" key="1">
    <source>
        <dbReference type="SAM" id="MobiDB-lite"/>
    </source>
</evidence>
<feature type="domain" description="TIR" evidence="2">
    <location>
        <begin position="36"/>
        <end position="170"/>
    </location>
</feature>
<accession>A0A9D4ZPT5</accession>
<reference evidence="3" key="1">
    <citation type="submission" date="2021-01" db="EMBL/GenBank/DDBJ databases">
        <title>Adiantum capillus-veneris genome.</title>
        <authorList>
            <person name="Fang Y."/>
            <person name="Liao Q."/>
        </authorList>
    </citation>
    <scope>NUCLEOTIDE SEQUENCE</scope>
    <source>
        <strain evidence="3">H3</strain>
        <tissue evidence="3">Leaf</tissue>
    </source>
</reference>
<dbReference type="EMBL" id="JABFUD020000004">
    <property type="protein sequence ID" value="KAI5080665.1"/>
    <property type="molecule type" value="Genomic_DNA"/>
</dbReference>
<dbReference type="InterPro" id="IPR000157">
    <property type="entry name" value="TIR_dom"/>
</dbReference>
<evidence type="ECO:0000313" key="3">
    <source>
        <dbReference type="EMBL" id="KAI5080665.1"/>
    </source>
</evidence>
<dbReference type="SUPFAM" id="SSF52200">
    <property type="entry name" value="Toll/Interleukin receptor TIR domain"/>
    <property type="match status" value="1"/>
</dbReference>
<dbReference type="Pfam" id="PF13676">
    <property type="entry name" value="TIR_2"/>
    <property type="match status" value="1"/>
</dbReference>
<feature type="compositionally biased region" description="Basic and acidic residues" evidence="1">
    <location>
        <begin position="1"/>
        <end position="14"/>
    </location>
</feature>
<dbReference type="OrthoDB" id="6160824at2759"/>
<dbReference type="Gene3D" id="3.40.50.10140">
    <property type="entry name" value="Toll/interleukin-1 receptor homology (TIR) domain"/>
    <property type="match status" value="1"/>
</dbReference>
<evidence type="ECO:0000313" key="4">
    <source>
        <dbReference type="Proteomes" id="UP000886520"/>
    </source>
</evidence>
<sequence length="302" mass="34807">MDVQKRAEGRHPDDVAITTHSSSSGDVAHADDKGDDLPWIFLSHSGRKKAELVEPLNYALHRAGHIPFFDLDCVDSLPIGHNYPTRIFQACRACKMAVVVLSEDYVRSLWPMLELQYLLRGPLERPIYPLFYGLKPSDLTTRANLKRWKKCWAKNAHYWQESVNRLQEDISSSSGSRGLQINLDLKSWPANWEKLKYRSGQVDAQMLSCSERSAYHSRQEYIDAIVKNICAQLPPPTVYLLGKCVKGDERMCKETRQSKLTQTRFCKTSKPFFRNSRLLRVVLRKRPTSINPLRNRKTLSMQ</sequence>
<feature type="region of interest" description="Disordered" evidence="1">
    <location>
        <begin position="1"/>
        <end position="30"/>
    </location>
</feature>
<dbReference type="AlphaFoldDB" id="A0A9D4ZPT5"/>
<evidence type="ECO:0000259" key="2">
    <source>
        <dbReference type="PROSITE" id="PS50104"/>
    </source>
</evidence>
<dbReference type="GO" id="GO:0007165">
    <property type="term" value="P:signal transduction"/>
    <property type="evidence" value="ECO:0007669"/>
    <property type="project" value="InterPro"/>
</dbReference>
<organism evidence="3 4">
    <name type="scientific">Adiantum capillus-veneris</name>
    <name type="common">Maidenhair fern</name>
    <dbReference type="NCBI Taxonomy" id="13818"/>
    <lineage>
        <taxon>Eukaryota</taxon>
        <taxon>Viridiplantae</taxon>
        <taxon>Streptophyta</taxon>
        <taxon>Embryophyta</taxon>
        <taxon>Tracheophyta</taxon>
        <taxon>Polypodiopsida</taxon>
        <taxon>Polypodiidae</taxon>
        <taxon>Polypodiales</taxon>
        <taxon>Pteridineae</taxon>
        <taxon>Pteridaceae</taxon>
        <taxon>Vittarioideae</taxon>
        <taxon>Adiantum</taxon>
    </lineage>
</organism>